<dbReference type="Proteomes" id="UP000240259">
    <property type="component" value="Unassembled WGS sequence"/>
</dbReference>
<dbReference type="AlphaFoldDB" id="A0A2T4IKT1"/>
<evidence type="ECO:0000313" key="1">
    <source>
        <dbReference type="EMBL" id="PTE06240.1"/>
    </source>
</evidence>
<gene>
    <name evidence="1" type="ORF">C9427_32770</name>
</gene>
<organism evidence="1 2">
    <name type="scientific">Mesorhizobium helmanticense</name>
    <dbReference type="NCBI Taxonomy" id="1776423"/>
    <lineage>
        <taxon>Bacteria</taxon>
        <taxon>Pseudomonadati</taxon>
        <taxon>Pseudomonadota</taxon>
        <taxon>Alphaproteobacteria</taxon>
        <taxon>Hyphomicrobiales</taxon>
        <taxon>Phyllobacteriaceae</taxon>
        <taxon>Mesorhizobium</taxon>
    </lineage>
</organism>
<reference evidence="1 2" key="1">
    <citation type="submission" date="2018-03" db="EMBL/GenBank/DDBJ databases">
        <title>Genome sequence of the symbiotic type strain Mesorhizobium helmanticense CSLC115NT isolated from Lotus corniculatus nodules.</title>
        <authorList>
            <person name="Sannazzaro A.I."/>
            <person name="Torres Tejerizo G.A."/>
            <person name="Dip D."/>
            <person name="Caballero M."/>
            <person name="Pistorio M."/>
            <person name="Estrella M.J."/>
        </authorList>
    </citation>
    <scope>NUCLEOTIDE SEQUENCE [LARGE SCALE GENOMIC DNA]</scope>
    <source>
        <strain evidence="1 2">CSLC115N</strain>
    </source>
</reference>
<evidence type="ECO:0000313" key="2">
    <source>
        <dbReference type="Proteomes" id="UP000240259"/>
    </source>
</evidence>
<sequence>MQVSTVAVAPLASLLAKLFASLPSYQHLASLVAFLFRPCNRSFKEIYGIFATTNRCQWYAHHNFQV</sequence>
<proteinExistence type="predicted"/>
<accession>A0A2T4IKT1</accession>
<dbReference type="EMBL" id="PZJX01000080">
    <property type="protein sequence ID" value="PTE06240.1"/>
    <property type="molecule type" value="Genomic_DNA"/>
</dbReference>
<comment type="caution">
    <text evidence="1">The sequence shown here is derived from an EMBL/GenBank/DDBJ whole genome shotgun (WGS) entry which is preliminary data.</text>
</comment>
<protein>
    <submittedName>
        <fullName evidence="1">Uncharacterized protein</fullName>
    </submittedName>
</protein>
<name>A0A2T4IKT1_9HYPH</name>
<keyword evidence="2" id="KW-1185">Reference proteome</keyword>